<name>A0A972VXP4_9GAMM</name>
<proteinExistence type="predicted"/>
<dbReference type="Proteomes" id="UP000754644">
    <property type="component" value="Unassembled WGS sequence"/>
</dbReference>
<comment type="caution">
    <text evidence="3">The sequence shown here is derived from an EMBL/GenBank/DDBJ whole genome shotgun (WGS) entry which is preliminary data.</text>
</comment>
<feature type="domain" description="Transcriptional regulator SutA RNAP-binding" evidence="2">
    <location>
        <begin position="15"/>
        <end position="49"/>
    </location>
</feature>
<dbReference type="InterPro" id="IPR049191">
    <property type="entry name" value="SutA_RBD"/>
</dbReference>
<evidence type="ECO:0000256" key="1">
    <source>
        <dbReference type="SAM" id="MobiDB-lite"/>
    </source>
</evidence>
<evidence type="ECO:0000259" key="2">
    <source>
        <dbReference type="Pfam" id="PF20661"/>
    </source>
</evidence>
<dbReference type="EMBL" id="JABMOJ010000292">
    <property type="protein sequence ID" value="NQV65244.1"/>
    <property type="molecule type" value="Genomic_DNA"/>
</dbReference>
<evidence type="ECO:0000313" key="3">
    <source>
        <dbReference type="EMBL" id="NQV65244.1"/>
    </source>
</evidence>
<dbReference type="Pfam" id="PF20661">
    <property type="entry name" value="SutA-RBD"/>
    <property type="match status" value="1"/>
</dbReference>
<feature type="region of interest" description="Disordered" evidence="1">
    <location>
        <begin position="1"/>
        <end position="24"/>
    </location>
</feature>
<organism evidence="3 4">
    <name type="scientific">SAR86 cluster bacterium</name>
    <dbReference type="NCBI Taxonomy" id="2030880"/>
    <lineage>
        <taxon>Bacteria</taxon>
        <taxon>Pseudomonadati</taxon>
        <taxon>Pseudomonadota</taxon>
        <taxon>Gammaproteobacteria</taxon>
        <taxon>SAR86 cluster</taxon>
    </lineage>
</organism>
<protein>
    <recommendedName>
        <fullName evidence="2">Transcriptional regulator SutA RNAP-binding domain-containing protein</fullName>
    </recommendedName>
</protein>
<reference evidence="3" key="1">
    <citation type="submission" date="2020-05" db="EMBL/GenBank/DDBJ databases">
        <title>Sulfur intermediates as new biogeochemical hubs in an aquatic model microbial ecosystem.</title>
        <authorList>
            <person name="Vigneron A."/>
        </authorList>
    </citation>
    <scope>NUCLEOTIDE SEQUENCE</scope>
    <source>
        <strain evidence="3">Bin.250</strain>
    </source>
</reference>
<dbReference type="AlphaFoldDB" id="A0A972VXP4"/>
<sequence length="66" mass="6734">MAGKPKTAPAKKKQPAASETSLSIAEQTEAFVKSGGMINEIKSGVSGQQSVAGPKHISLGNKPRAT</sequence>
<feature type="region of interest" description="Disordered" evidence="1">
    <location>
        <begin position="45"/>
        <end position="66"/>
    </location>
</feature>
<accession>A0A972VXP4</accession>
<evidence type="ECO:0000313" key="4">
    <source>
        <dbReference type="Proteomes" id="UP000754644"/>
    </source>
</evidence>
<gene>
    <name evidence="3" type="ORF">HQ497_07755</name>
</gene>